<evidence type="ECO:0000313" key="7">
    <source>
        <dbReference type="Proteomes" id="UP000622890"/>
    </source>
</evidence>
<comment type="caution">
    <text evidence="6">The sequence shown here is derived from an EMBL/GenBank/DDBJ whole genome shotgun (WGS) entry which is preliminary data.</text>
</comment>
<dbReference type="Gene3D" id="1.10.150.130">
    <property type="match status" value="1"/>
</dbReference>
<dbReference type="Proteomes" id="UP000622890">
    <property type="component" value="Unassembled WGS sequence"/>
</dbReference>
<evidence type="ECO:0000256" key="4">
    <source>
        <dbReference type="ARBA" id="ARBA00023172"/>
    </source>
</evidence>
<dbReference type="GO" id="GO:0015074">
    <property type="term" value="P:DNA integration"/>
    <property type="evidence" value="ECO:0007669"/>
    <property type="project" value="UniProtKB-KW"/>
</dbReference>
<evidence type="ECO:0000256" key="1">
    <source>
        <dbReference type="ARBA" id="ARBA00008857"/>
    </source>
</evidence>
<evidence type="ECO:0000313" key="6">
    <source>
        <dbReference type="EMBL" id="MBK4733038.1"/>
    </source>
</evidence>
<reference evidence="6" key="1">
    <citation type="submission" date="2021-01" db="EMBL/GenBank/DDBJ databases">
        <title>Genome sequence of strain Noviherbaspirillum sp. DKR-6.</title>
        <authorList>
            <person name="Chaudhary D.K."/>
        </authorList>
    </citation>
    <scope>NUCLEOTIDE SEQUENCE</scope>
    <source>
        <strain evidence="6">DKR-6</strain>
    </source>
</reference>
<dbReference type="EMBL" id="JAEPBG010000001">
    <property type="protein sequence ID" value="MBK4733038.1"/>
    <property type="molecule type" value="Genomic_DNA"/>
</dbReference>
<dbReference type="InterPro" id="IPR002104">
    <property type="entry name" value="Integrase_catalytic"/>
</dbReference>
<name>A0A934SPQ0_9BURK</name>
<dbReference type="InterPro" id="IPR050808">
    <property type="entry name" value="Phage_Integrase"/>
</dbReference>
<comment type="similarity">
    <text evidence="1">Belongs to the 'phage' integrase family.</text>
</comment>
<evidence type="ECO:0000259" key="5">
    <source>
        <dbReference type="PROSITE" id="PS51898"/>
    </source>
</evidence>
<keyword evidence="7" id="KW-1185">Reference proteome</keyword>
<keyword evidence="2" id="KW-0229">DNA integration</keyword>
<protein>
    <submittedName>
        <fullName evidence="6">Tyrosine-type recombinase/integrase</fullName>
    </submittedName>
</protein>
<accession>A0A934SPQ0</accession>
<dbReference type="PANTHER" id="PTHR30629">
    <property type="entry name" value="PROPHAGE INTEGRASE"/>
    <property type="match status" value="1"/>
</dbReference>
<dbReference type="RefSeq" id="WP_200589474.1">
    <property type="nucleotide sequence ID" value="NZ_JAEPBG010000001.1"/>
</dbReference>
<proteinExistence type="inferred from homology"/>
<sequence length="453" mass="52113">MANFKTKSDVAKMIPPAFKGDYWSSSQEGFGIRIGGRKKDGSFQKEYLARWRDEHGKDQRPTIGRYDEIDFAAASDIARQRVAFEKKRVSDIKKGIAPSLTMNEAYQRFILENKVGWSKITVVGYDSRWKNVEKFHNRPMEEITNWEWFDLYAELVEKNGPIAALAAHSLARNVYSYFIKENLIETNPCEDLERLARKKERIVQKPKKRERHVSLELMPDYYQALMTRAGPAQRDYILFGLLTGFRASLLGSLAWARLDMRRHTYHVEAVDIGNKSKIAFDYPICDFLWERVIVPRLEIREPGAEWILESPQYPGYPLCSVRGTHEKLEKHAGIKLSDHDLRKTFGSIAYAATKDLLTVQRLLTHSQAPKNRETEITELYVRTSERTFREAVEATARQFVMYTKRETAGTGFLPEATLDYEEKKKLEYADQARAEALVAEAEAKQAGLAAQPA</sequence>
<dbReference type="PROSITE" id="PS51898">
    <property type="entry name" value="TYR_RECOMBINASE"/>
    <property type="match status" value="1"/>
</dbReference>
<organism evidence="6 7">
    <name type="scientific">Noviherbaspirillum pedocola</name>
    <dbReference type="NCBI Taxonomy" id="2801341"/>
    <lineage>
        <taxon>Bacteria</taxon>
        <taxon>Pseudomonadati</taxon>
        <taxon>Pseudomonadota</taxon>
        <taxon>Betaproteobacteria</taxon>
        <taxon>Burkholderiales</taxon>
        <taxon>Oxalobacteraceae</taxon>
        <taxon>Noviherbaspirillum</taxon>
    </lineage>
</organism>
<evidence type="ECO:0000256" key="2">
    <source>
        <dbReference type="ARBA" id="ARBA00022908"/>
    </source>
</evidence>
<keyword evidence="3" id="KW-0238">DNA-binding</keyword>
<dbReference type="GO" id="GO:0003677">
    <property type="term" value="F:DNA binding"/>
    <property type="evidence" value="ECO:0007669"/>
    <property type="project" value="UniProtKB-KW"/>
</dbReference>
<dbReference type="GO" id="GO:0006310">
    <property type="term" value="P:DNA recombination"/>
    <property type="evidence" value="ECO:0007669"/>
    <property type="project" value="UniProtKB-KW"/>
</dbReference>
<dbReference type="Gene3D" id="1.10.443.10">
    <property type="entry name" value="Intergrase catalytic core"/>
    <property type="match status" value="1"/>
</dbReference>
<gene>
    <name evidence="6" type="ORF">JJB74_00205</name>
</gene>
<dbReference type="Pfam" id="PF00589">
    <property type="entry name" value="Phage_integrase"/>
    <property type="match status" value="1"/>
</dbReference>
<dbReference type="SUPFAM" id="SSF56349">
    <property type="entry name" value="DNA breaking-rejoining enzymes"/>
    <property type="match status" value="1"/>
</dbReference>
<dbReference type="InterPro" id="IPR011010">
    <property type="entry name" value="DNA_brk_join_enz"/>
</dbReference>
<dbReference type="AlphaFoldDB" id="A0A934SPQ0"/>
<evidence type="ECO:0000256" key="3">
    <source>
        <dbReference type="ARBA" id="ARBA00023125"/>
    </source>
</evidence>
<dbReference type="PANTHER" id="PTHR30629:SF2">
    <property type="entry name" value="PROPHAGE INTEGRASE INTS-RELATED"/>
    <property type="match status" value="1"/>
</dbReference>
<keyword evidence="4" id="KW-0233">DNA recombination</keyword>
<dbReference type="InterPro" id="IPR010998">
    <property type="entry name" value="Integrase_recombinase_N"/>
</dbReference>
<dbReference type="InterPro" id="IPR013762">
    <property type="entry name" value="Integrase-like_cat_sf"/>
</dbReference>
<feature type="domain" description="Tyr recombinase" evidence="5">
    <location>
        <begin position="208"/>
        <end position="393"/>
    </location>
</feature>